<keyword evidence="3 4" id="KW-0378">Hydrolase</keyword>
<dbReference type="GO" id="GO:0016787">
    <property type="term" value="F:hydrolase activity"/>
    <property type="evidence" value="ECO:0007669"/>
    <property type="project" value="UniProtKB-KW"/>
</dbReference>
<comment type="cofactor">
    <cofactor evidence="1">
        <name>Mg(2+)</name>
        <dbReference type="ChEBI" id="CHEBI:18420"/>
    </cofactor>
</comment>
<keyword evidence="7" id="KW-1185">Reference proteome</keyword>
<dbReference type="PANTHER" id="PTHR43046:SF2">
    <property type="entry name" value="8-OXO-DGTP DIPHOSPHATASE-RELATED"/>
    <property type="match status" value="1"/>
</dbReference>
<dbReference type="PROSITE" id="PS00893">
    <property type="entry name" value="NUDIX_BOX"/>
    <property type="match status" value="1"/>
</dbReference>
<dbReference type="STRING" id="1005944.SAMN05192576_2911"/>
<dbReference type="InterPro" id="IPR000086">
    <property type="entry name" value="NUDIX_hydrolase_dom"/>
</dbReference>
<organism evidence="6 7">
    <name type="scientific">Nocardioides szechwanensis</name>
    <dbReference type="NCBI Taxonomy" id="1005944"/>
    <lineage>
        <taxon>Bacteria</taxon>
        <taxon>Bacillati</taxon>
        <taxon>Actinomycetota</taxon>
        <taxon>Actinomycetes</taxon>
        <taxon>Propionibacteriales</taxon>
        <taxon>Nocardioidaceae</taxon>
        <taxon>Nocardioides</taxon>
    </lineage>
</organism>
<proteinExistence type="inferred from homology"/>
<evidence type="ECO:0000259" key="5">
    <source>
        <dbReference type="PROSITE" id="PS51462"/>
    </source>
</evidence>
<dbReference type="CDD" id="cd02883">
    <property type="entry name" value="NUDIX_Hydrolase"/>
    <property type="match status" value="1"/>
</dbReference>
<evidence type="ECO:0000256" key="3">
    <source>
        <dbReference type="ARBA" id="ARBA00022801"/>
    </source>
</evidence>
<evidence type="ECO:0000256" key="4">
    <source>
        <dbReference type="RuleBase" id="RU003476"/>
    </source>
</evidence>
<name>A0A1H0EMW2_9ACTN</name>
<dbReference type="InterPro" id="IPR020084">
    <property type="entry name" value="NUDIX_hydrolase_CS"/>
</dbReference>
<reference evidence="6 7" key="1">
    <citation type="submission" date="2016-10" db="EMBL/GenBank/DDBJ databases">
        <authorList>
            <person name="de Groot N.N."/>
        </authorList>
    </citation>
    <scope>NUCLEOTIDE SEQUENCE [LARGE SCALE GENOMIC DNA]</scope>
    <source>
        <strain evidence="6 7">CGMCC 1.11147</strain>
    </source>
</reference>
<dbReference type="OrthoDB" id="9804442at2"/>
<dbReference type="Gene3D" id="3.90.79.10">
    <property type="entry name" value="Nucleoside Triphosphate Pyrophosphohydrolase"/>
    <property type="match status" value="1"/>
</dbReference>
<dbReference type="Proteomes" id="UP000199004">
    <property type="component" value="Unassembled WGS sequence"/>
</dbReference>
<accession>A0A1H0EMW2</accession>
<dbReference type="InterPro" id="IPR020476">
    <property type="entry name" value="Nudix_hydrolase"/>
</dbReference>
<evidence type="ECO:0000313" key="6">
    <source>
        <dbReference type="EMBL" id="SDN83691.1"/>
    </source>
</evidence>
<sequence>MEFTDYDTRLAAYAVVVDDDERVLLALWNEAEEGRWALPGGGVDFEETAEAGAVREVREETGYDVVLDRLLGVDSHVIPVERRLSDTDRPMKAVRVVYAATVVGGELTHEVDGTTDEARWFPLAEVADLPRVGIVDIALALWRQR</sequence>
<dbReference type="RefSeq" id="WP_091025511.1">
    <property type="nucleotide sequence ID" value="NZ_BKAE01000010.1"/>
</dbReference>
<dbReference type="PANTHER" id="PTHR43046">
    <property type="entry name" value="GDP-MANNOSE MANNOSYL HYDROLASE"/>
    <property type="match status" value="1"/>
</dbReference>
<comment type="similarity">
    <text evidence="2 4">Belongs to the Nudix hydrolase family.</text>
</comment>
<gene>
    <name evidence="6" type="ORF">SAMN05192576_2911</name>
</gene>
<dbReference type="SUPFAM" id="SSF55811">
    <property type="entry name" value="Nudix"/>
    <property type="match status" value="1"/>
</dbReference>
<dbReference type="EMBL" id="FNIC01000004">
    <property type="protein sequence ID" value="SDN83691.1"/>
    <property type="molecule type" value="Genomic_DNA"/>
</dbReference>
<dbReference type="AlphaFoldDB" id="A0A1H0EMW2"/>
<evidence type="ECO:0000256" key="1">
    <source>
        <dbReference type="ARBA" id="ARBA00001946"/>
    </source>
</evidence>
<dbReference type="InterPro" id="IPR015797">
    <property type="entry name" value="NUDIX_hydrolase-like_dom_sf"/>
</dbReference>
<evidence type="ECO:0000256" key="2">
    <source>
        <dbReference type="ARBA" id="ARBA00005582"/>
    </source>
</evidence>
<dbReference type="Pfam" id="PF00293">
    <property type="entry name" value="NUDIX"/>
    <property type="match status" value="1"/>
</dbReference>
<dbReference type="PROSITE" id="PS51462">
    <property type="entry name" value="NUDIX"/>
    <property type="match status" value="1"/>
</dbReference>
<evidence type="ECO:0000313" key="7">
    <source>
        <dbReference type="Proteomes" id="UP000199004"/>
    </source>
</evidence>
<protein>
    <submittedName>
        <fullName evidence="6">8-oxo-dGTP diphosphatase</fullName>
    </submittedName>
</protein>
<feature type="domain" description="Nudix hydrolase" evidence="5">
    <location>
        <begin position="7"/>
        <end position="143"/>
    </location>
</feature>
<dbReference type="PRINTS" id="PR00502">
    <property type="entry name" value="NUDIXFAMILY"/>
</dbReference>